<keyword evidence="2" id="KW-1185">Reference proteome</keyword>
<reference evidence="1 2" key="1">
    <citation type="submission" date="2020-02" db="EMBL/GenBank/DDBJ databases">
        <authorList>
            <person name="Ferguson B K."/>
        </authorList>
    </citation>
    <scope>NUCLEOTIDE SEQUENCE [LARGE SCALE GENOMIC DNA]</scope>
</reference>
<sequence length="329" mass="37938">MPQDLISLLSGSHVVKRNKSLLPALTDRNKPFGLSEAHVVVPLCRPRLILPSVLMVNQVTSGQPPHHTYDYSPKLILFNLPLFPQKILLDAETNETISTASKWKYWNRPKIKNRNGAQKKLFLIHIYSESLPEQVSVCPSVVIYNQWGQHKASLTRFKTFVENFDLDNDDVTLLQVKFEKIEPVWNSFDTVQTEIELAVLDEDDNVRAAEDNERIKFEDDFALQISKAKSIIACKSGRSDNVSSYSAREVATTHDTVVNLPKINLPTFDGKWEEFCSFREDLSPLLRIELTCLWFKNFDIWFVPWRGKRLLSSEPWKLLQRTILLRGKL</sequence>
<proteinExistence type="predicted"/>
<dbReference type="EMBL" id="CADCXU010021741">
    <property type="protein sequence ID" value="CAB0009361.1"/>
    <property type="molecule type" value="Genomic_DNA"/>
</dbReference>
<accession>A0A6H5GXH1</accession>
<dbReference type="Proteomes" id="UP000479000">
    <property type="component" value="Unassembled WGS sequence"/>
</dbReference>
<evidence type="ECO:0000313" key="2">
    <source>
        <dbReference type="Proteomes" id="UP000479000"/>
    </source>
</evidence>
<organism evidence="1 2">
    <name type="scientific">Nesidiocoris tenuis</name>
    <dbReference type="NCBI Taxonomy" id="355587"/>
    <lineage>
        <taxon>Eukaryota</taxon>
        <taxon>Metazoa</taxon>
        <taxon>Ecdysozoa</taxon>
        <taxon>Arthropoda</taxon>
        <taxon>Hexapoda</taxon>
        <taxon>Insecta</taxon>
        <taxon>Pterygota</taxon>
        <taxon>Neoptera</taxon>
        <taxon>Paraneoptera</taxon>
        <taxon>Hemiptera</taxon>
        <taxon>Heteroptera</taxon>
        <taxon>Panheteroptera</taxon>
        <taxon>Cimicomorpha</taxon>
        <taxon>Miridae</taxon>
        <taxon>Dicyphina</taxon>
        <taxon>Nesidiocoris</taxon>
    </lineage>
</organism>
<dbReference type="AlphaFoldDB" id="A0A6H5GXH1"/>
<gene>
    <name evidence="1" type="ORF">NTEN_LOCUS14514</name>
</gene>
<protein>
    <submittedName>
        <fullName evidence="1">Uncharacterized protein</fullName>
    </submittedName>
</protein>
<evidence type="ECO:0000313" key="1">
    <source>
        <dbReference type="EMBL" id="CAB0009361.1"/>
    </source>
</evidence>
<name>A0A6H5GXH1_9HEMI</name>
<dbReference type="OrthoDB" id="6627704at2759"/>